<gene>
    <name evidence="3" type="ORF">FA13DRAFT_1734848</name>
</gene>
<evidence type="ECO:0000313" key="3">
    <source>
        <dbReference type="EMBL" id="TEB29190.1"/>
    </source>
</evidence>
<feature type="transmembrane region" description="Helical" evidence="2">
    <location>
        <begin position="6"/>
        <end position="24"/>
    </location>
</feature>
<dbReference type="Proteomes" id="UP000298030">
    <property type="component" value="Unassembled WGS sequence"/>
</dbReference>
<feature type="compositionally biased region" description="Low complexity" evidence="1">
    <location>
        <begin position="354"/>
        <end position="378"/>
    </location>
</feature>
<feature type="region of interest" description="Disordered" evidence="1">
    <location>
        <begin position="222"/>
        <end position="283"/>
    </location>
</feature>
<keyword evidence="2" id="KW-0812">Transmembrane</keyword>
<feature type="compositionally biased region" description="Polar residues" evidence="1">
    <location>
        <begin position="270"/>
        <end position="283"/>
    </location>
</feature>
<evidence type="ECO:0000256" key="2">
    <source>
        <dbReference type="SAM" id="Phobius"/>
    </source>
</evidence>
<accession>A0A4Y7T4Y9</accession>
<dbReference type="GO" id="GO:0004497">
    <property type="term" value="F:monooxygenase activity"/>
    <property type="evidence" value="ECO:0007669"/>
    <property type="project" value="InterPro"/>
</dbReference>
<evidence type="ECO:0000313" key="4">
    <source>
        <dbReference type="Proteomes" id="UP000298030"/>
    </source>
</evidence>
<comment type="caution">
    <text evidence="3">The sequence shown here is derived from an EMBL/GenBank/DDBJ whole genome shotgun (WGS) entry which is preliminary data.</text>
</comment>
<name>A0A4Y7T4Y9_COPMI</name>
<evidence type="ECO:0008006" key="5">
    <source>
        <dbReference type="Google" id="ProtNLM"/>
    </source>
</evidence>
<feature type="non-terminal residue" evidence="3">
    <location>
        <position position="1"/>
    </location>
</feature>
<proteinExistence type="predicted"/>
<dbReference type="GO" id="GO:0005506">
    <property type="term" value="F:iron ion binding"/>
    <property type="evidence" value="ECO:0007669"/>
    <property type="project" value="InterPro"/>
</dbReference>
<evidence type="ECO:0000256" key="1">
    <source>
        <dbReference type="SAM" id="MobiDB-lite"/>
    </source>
</evidence>
<keyword evidence="2" id="KW-0472">Membrane</keyword>
<dbReference type="GO" id="GO:0020037">
    <property type="term" value="F:heme binding"/>
    <property type="evidence" value="ECO:0007669"/>
    <property type="project" value="InterPro"/>
</dbReference>
<sequence>EHPTPSSSPFSLGGILFAYVALRIRVRPRPPTKRPSPFLSPNTHHTHPHTSGPSPSLPGSPPLSPLTGNLAQLFDPKGLAFHLTLCEVYGGAVRVYGFLPVLGYFRYLGGFNELLAGRDRVLRGGEGEGNGGGGGGGGVAILGKEGECFDETGVFLECNKIIFGPGLVSTTGALHRRQRKLALPMFSTGRLGAAGGGGDRSGVDANAIWDTQLVRVLQDEVISQRHCPNHDGHSNTEGRNRDEDDAPDEANPNQACKQGTLDSMSEERVQATNTSGTPQACTQGTLDMSEWTARVSLEAAGRAILGYSFDPLDSRVANAYTRAIKELMCVLSSFCLFFLFLSVLLVPSLSVYQPSSPSRSSATSRPSSSSSGRPASRVGGCARVG</sequence>
<dbReference type="GO" id="GO:0016705">
    <property type="term" value="F:oxidoreductase activity, acting on paired donors, with incorporation or reduction of molecular oxygen"/>
    <property type="evidence" value="ECO:0007669"/>
    <property type="project" value="InterPro"/>
</dbReference>
<organism evidence="3 4">
    <name type="scientific">Coprinellus micaceus</name>
    <name type="common">Glistening ink-cap mushroom</name>
    <name type="synonym">Coprinus micaceus</name>
    <dbReference type="NCBI Taxonomy" id="71717"/>
    <lineage>
        <taxon>Eukaryota</taxon>
        <taxon>Fungi</taxon>
        <taxon>Dikarya</taxon>
        <taxon>Basidiomycota</taxon>
        <taxon>Agaricomycotina</taxon>
        <taxon>Agaricomycetes</taxon>
        <taxon>Agaricomycetidae</taxon>
        <taxon>Agaricales</taxon>
        <taxon>Agaricineae</taxon>
        <taxon>Psathyrellaceae</taxon>
        <taxon>Coprinellus</taxon>
    </lineage>
</organism>
<dbReference type="EMBL" id="QPFP01000028">
    <property type="protein sequence ID" value="TEB29190.1"/>
    <property type="molecule type" value="Genomic_DNA"/>
</dbReference>
<feature type="transmembrane region" description="Helical" evidence="2">
    <location>
        <begin position="327"/>
        <end position="352"/>
    </location>
</feature>
<feature type="compositionally biased region" description="Low complexity" evidence="1">
    <location>
        <begin position="39"/>
        <end position="54"/>
    </location>
</feature>
<dbReference type="InterPro" id="IPR036396">
    <property type="entry name" value="Cyt_P450_sf"/>
</dbReference>
<keyword evidence="2" id="KW-1133">Transmembrane helix</keyword>
<protein>
    <recommendedName>
        <fullName evidence="5">Cytochrome P450</fullName>
    </recommendedName>
</protein>
<dbReference type="AlphaFoldDB" id="A0A4Y7T4Y9"/>
<feature type="region of interest" description="Disordered" evidence="1">
    <location>
        <begin position="29"/>
        <end position="62"/>
    </location>
</feature>
<keyword evidence="4" id="KW-1185">Reference proteome</keyword>
<dbReference type="Gene3D" id="1.10.630.10">
    <property type="entry name" value="Cytochrome P450"/>
    <property type="match status" value="1"/>
</dbReference>
<feature type="region of interest" description="Disordered" evidence="1">
    <location>
        <begin position="354"/>
        <end position="385"/>
    </location>
</feature>
<feature type="compositionally biased region" description="Polar residues" evidence="1">
    <location>
        <begin position="251"/>
        <end position="263"/>
    </location>
</feature>
<reference evidence="3 4" key="1">
    <citation type="journal article" date="2019" name="Nat. Ecol. Evol.">
        <title>Megaphylogeny resolves global patterns of mushroom evolution.</title>
        <authorList>
            <person name="Varga T."/>
            <person name="Krizsan K."/>
            <person name="Foldi C."/>
            <person name="Dima B."/>
            <person name="Sanchez-Garcia M."/>
            <person name="Sanchez-Ramirez S."/>
            <person name="Szollosi G.J."/>
            <person name="Szarkandi J.G."/>
            <person name="Papp V."/>
            <person name="Albert L."/>
            <person name="Andreopoulos W."/>
            <person name="Angelini C."/>
            <person name="Antonin V."/>
            <person name="Barry K.W."/>
            <person name="Bougher N.L."/>
            <person name="Buchanan P."/>
            <person name="Buyck B."/>
            <person name="Bense V."/>
            <person name="Catcheside P."/>
            <person name="Chovatia M."/>
            <person name="Cooper J."/>
            <person name="Damon W."/>
            <person name="Desjardin D."/>
            <person name="Finy P."/>
            <person name="Geml J."/>
            <person name="Haridas S."/>
            <person name="Hughes K."/>
            <person name="Justo A."/>
            <person name="Karasinski D."/>
            <person name="Kautmanova I."/>
            <person name="Kiss B."/>
            <person name="Kocsube S."/>
            <person name="Kotiranta H."/>
            <person name="LaButti K.M."/>
            <person name="Lechner B.E."/>
            <person name="Liimatainen K."/>
            <person name="Lipzen A."/>
            <person name="Lukacs Z."/>
            <person name="Mihaltcheva S."/>
            <person name="Morgado L.N."/>
            <person name="Niskanen T."/>
            <person name="Noordeloos M.E."/>
            <person name="Ohm R.A."/>
            <person name="Ortiz-Santana B."/>
            <person name="Ovrebo C."/>
            <person name="Racz N."/>
            <person name="Riley R."/>
            <person name="Savchenko A."/>
            <person name="Shiryaev A."/>
            <person name="Soop K."/>
            <person name="Spirin V."/>
            <person name="Szebenyi C."/>
            <person name="Tomsovsky M."/>
            <person name="Tulloss R.E."/>
            <person name="Uehling J."/>
            <person name="Grigoriev I.V."/>
            <person name="Vagvolgyi C."/>
            <person name="Papp T."/>
            <person name="Martin F.M."/>
            <person name="Miettinen O."/>
            <person name="Hibbett D.S."/>
            <person name="Nagy L.G."/>
        </authorList>
    </citation>
    <scope>NUCLEOTIDE SEQUENCE [LARGE SCALE GENOMIC DNA]</scope>
    <source>
        <strain evidence="3 4">FP101781</strain>
    </source>
</reference>
<dbReference type="SUPFAM" id="SSF48264">
    <property type="entry name" value="Cytochrome P450"/>
    <property type="match status" value="1"/>
</dbReference>
<feature type="compositionally biased region" description="Basic and acidic residues" evidence="1">
    <location>
        <begin position="228"/>
        <end position="242"/>
    </location>
</feature>